<keyword evidence="1" id="KW-0597">Phosphoprotein</keyword>
<evidence type="ECO:0000313" key="8">
    <source>
        <dbReference type="EMBL" id="KEQ04783.1"/>
    </source>
</evidence>
<keyword evidence="3" id="KW-0805">Transcription regulation</keyword>
<evidence type="ECO:0000256" key="2">
    <source>
        <dbReference type="ARBA" id="ARBA00023012"/>
    </source>
</evidence>
<dbReference type="InterPro" id="IPR001867">
    <property type="entry name" value="OmpR/PhoB-type_DNA-bd"/>
</dbReference>
<comment type="caution">
    <text evidence="8">The sequence shown here is derived from an EMBL/GenBank/DDBJ whole genome shotgun (WGS) entry which is preliminary data.</text>
</comment>
<dbReference type="PROSITE" id="PS51755">
    <property type="entry name" value="OMPR_PHOB"/>
    <property type="match status" value="1"/>
</dbReference>
<feature type="DNA-binding region" description="OmpR/PhoB-type" evidence="6">
    <location>
        <begin position="122"/>
        <end position="219"/>
    </location>
</feature>
<dbReference type="GO" id="GO:0006355">
    <property type="term" value="P:regulation of DNA-templated transcription"/>
    <property type="evidence" value="ECO:0007669"/>
    <property type="project" value="InterPro"/>
</dbReference>
<dbReference type="RefSeq" id="WP_037164266.1">
    <property type="nucleotide sequence ID" value="NZ_JOKI01000006.1"/>
</dbReference>
<name>A0A922NYJ7_9HYPH</name>
<evidence type="ECO:0000313" key="9">
    <source>
        <dbReference type="Proteomes" id="UP000052167"/>
    </source>
</evidence>
<feature type="domain" description="OmpR/PhoB-type" evidence="7">
    <location>
        <begin position="122"/>
        <end position="219"/>
    </location>
</feature>
<dbReference type="GO" id="GO:0032993">
    <property type="term" value="C:protein-DNA complex"/>
    <property type="evidence" value="ECO:0007669"/>
    <property type="project" value="TreeGrafter"/>
</dbReference>
<keyword evidence="9" id="KW-1185">Reference proteome</keyword>
<dbReference type="InterPro" id="IPR016032">
    <property type="entry name" value="Sig_transdc_resp-reg_C-effctor"/>
</dbReference>
<evidence type="ECO:0000259" key="7">
    <source>
        <dbReference type="PROSITE" id="PS51755"/>
    </source>
</evidence>
<dbReference type="Proteomes" id="UP000052167">
    <property type="component" value="Unassembled WGS sequence"/>
</dbReference>
<evidence type="ECO:0000256" key="6">
    <source>
        <dbReference type="PROSITE-ProRule" id="PRU01091"/>
    </source>
</evidence>
<keyword evidence="4 6" id="KW-0238">DNA-binding</keyword>
<proteinExistence type="predicted"/>
<protein>
    <recommendedName>
        <fullName evidence="7">OmpR/PhoB-type domain-containing protein</fullName>
    </recommendedName>
</protein>
<reference evidence="8 9" key="1">
    <citation type="submission" date="2014-06" db="EMBL/GenBank/DDBJ databases">
        <title>Rhizobium pelagicum/R2-400B4.</title>
        <authorList>
            <person name="Kimes N.E."/>
            <person name="Lopez-Perez M."/>
        </authorList>
    </citation>
    <scope>NUCLEOTIDE SEQUENCE [LARGE SCALE GENOMIC DNA]</scope>
    <source>
        <strain evidence="8 9">R2-400B4</strain>
    </source>
</reference>
<organism evidence="8 9">
    <name type="scientific">Pseudorhizobium pelagicum</name>
    <dbReference type="NCBI Taxonomy" id="1509405"/>
    <lineage>
        <taxon>Bacteria</taxon>
        <taxon>Pseudomonadati</taxon>
        <taxon>Pseudomonadota</taxon>
        <taxon>Alphaproteobacteria</taxon>
        <taxon>Hyphomicrobiales</taxon>
        <taxon>Rhizobiaceae</taxon>
        <taxon>Rhizobium/Agrobacterium group</taxon>
        <taxon>Pseudorhizobium</taxon>
    </lineage>
</organism>
<keyword evidence="2" id="KW-0902">Two-component regulatory system</keyword>
<dbReference type="EMBL" id="JOKJ01000023">
    <property type="protein sequence ID" value="KEQ04783.1"/>
    <property type="molecule type" value="Genomic_DNA"/>
</dbReference>
<dbReference type="Pfam" id="PF00486">
    <property type="entry name" value="Trans_reg_C"/>
    <property type="match status" value="1"/>
</dbReference>
<evidence type="ECO:0000256" key="4">
    <source>
        <dbReference type="ARBA" id="ARBA00023125"/>
    </source>
</evidence>
<dbReference type="Gene3D" id="1.10.10.10">
    <property type="entry name" value="Winged helix-like DNA-binding domain superfamily/Winged helix DNA-binding domain"/>
    <property type="match status" value="1"/>
</dbReference>
<dbReference type="OrthoDB" id="8282559at2"/>
<dbReference type="GO" id="GO:0000976">
    <property type="term" value="F:transcription cis-regulatory region binding"/>
    <property type="evidence" value="ECO:0007669"/>
    <property type="project" value="TreeGrafter"/>
</dbReference>
<dbReference type="GO" id="GO:0005829">
    <property type="term" value="C:cytosol"/>
    <property type="evidence" value="ECO:0007669"/>
    <property type="project" value="TreeGrafter"/>
</dbReference>
<dbReference type="SUPFAM" id="SSF52172">
    <property type="entry name" value="CheY-like"/>
    <property type="match status" value="1"/>
</dbReference>
<dbReference type="SUPFAM" id="SSF46894">
    <property type="entry name" value="C-terminal effector domain of the bipartite response regulators"/>
    <property type="match status" value="1"/>
</dbReference>
<accession>A0A922NYJ7</accession>
<evidence type="ECO:0000256" key="3">
    <source>
        <dbReference type="ARBA" id="ARBA00023015"/>
    </source>
</evidence>
<dbReference type="GO" id="GO:0000156">
    <property type="term" value="F:phosphorelay response regulator activity"/>
    <property type="evidence" value="ECO:0007669"/>
    <property type="project" value="TreeGrafter"/>
</dbReference>
<dbReference type="AlphaFoldDB" id="A0A922NYJ7"/>
<keyword evidence="5" id="KW-0804">Transcription</keyword>
<sequence length="228" mass="25106">MQTVLVGTGDIQLFLFLRHILASEGFDATLCSDVEEMSAQASQRGVATMVLDWQPQAAGFLDPFRRALPGVPLILFARNAEAGADGLTASDLLLTRPFDPAALIGFLSRLRQRNRSDLVECNRTLRWDDLRMDVAGMKVQRAGQPVPLTALQFRLLRCLLERPTGVCDREALVARCWPAGAEVEPRTVDIHIGHIRRKLLRFGPDLIRTVRGAGYALDSPSTPETGSC</sequence>
<dbReference type="CDD" id="cd00383">
    <property type="entry name" value="trans_reg_C"/>
    <property type="match status" value="1"/>
</dbReference>
<evidence type="ECO:0000256" key="1">
    <source>
        <dbReference type="ARBA" id="ARBA00022553"/>
    </source>
</evidence>
<dbReference type="InterPro" id="IPR039420">
    <property type="entry name" value="WalR-like"/>
</dbReference>
<dbReference type="InterPro" id="IPR036388">
    <property type="entry name" value="WH-like_DNA-bd_sf"/>
</dbReference>
<evidence type="ECO:0000256" key="5">
    <source>
        <dbReference type="ARBA" id="ARBA00023163"/>
    </source>
</evidence>
<dbReference type="PANTHER" id="PTHR48111:SF1">
    <property type="entry name" value="TWO-COMPONENT RESPONSE REGULATOR ORR33"/>
    <property type="match status" value="1"/>
</dbReference>
<dbReference type="PANTHER" id="PTHR48111">
    <property type="entry name" value="REGULATOR OF RPOS"/>
    <property type="match status" value="1"/>
</dbReference>
<gene>
    <name evidence="8" type="ORF">GV68_12410</name>
</gene>
<dbReference type="InterPro" id="IPR011006">
    <property type="entry name" value="CheY-like_superfamily"/>
</dbReference>
<dbReference type="SMART" id="SM00862">
    <property type="entry name" value="Trans_reg_C"/>
    <property type="match status" value="1"/>
</dbReference>